<feature type="transmembrane region" description="Helical" evidence="7">
    <location>
        <begin position="73"/>
        <end position="94"/>
    </location>
</feature>
<evidence type="ECO:0000256" key="7">
    <source>
        <dbReference type="SAM" id="Phobius"/>
    </source>
</evidence>
<keyword evidence="2" id="KW-0813">Transport</keyword>
<dbReference type="OrthoDB" id="2287060at2"/>
<comment type="subcellular location">
    <subcellularLocation>
        <location evidence="1">Cell membrane</location>
        <topology evidence="1">Multi-pass membrane protein</topology>
    </subcellularLocation>
</comment>
<evidence type="ECO:0000313" key="8">
    <source>
        <dbReference type="EMBL" id="ASK61399.1"/>
    </source>
</evidence>
<accession>A0A220U029</accession>
<keyword evidence="3" id="KW-1003">Cell membrane</keyword>
<dbReference type="CDD" id="cd06173">
    <property type="entry name" value="MFS_MefA_like"/>
    <property type="match status" value="1"/>
</dbReference>
<dbReference type="Proteomes" id="UP000198312">
    <property type="component" value="Chromosome"/>
</dbReference>
<feature type="transmembrane region" description="Helical" evidence="7">
    <location>
        <begin position="374"/>
        <end position="393"/>
    </location>
</feature>
<feature type="transmembrane region" description="Helical" evidence="7">
    <location>
        <begin position="139"/>
        <end position="161"/>
    </location>
</feature>
<evidence type="ECO:0000256" key="6">
    <source>
        <dbReference type="ARBA" id="ARBA00023136"/>
    </source>
</evidence>
<feature type="transmembrane region" description="Helical" evidence="7">
    <location>
        <begin position="345"/>
        <end position="368"/>
    </location>
</feature>
<evidence type="ECO:0000256" key="4">
    <source>
        <dbReference type="ARBA" id="ARBA00022692"/>
    </source>
</evidence>
<dbReference type="AlphaFoldDB" id="A0A220U029"/>
<feature type="transmembrane region" description="Helical" evidence="7">
    <location>
        <begin position="9"/>
        <end position="35"/>
    </location>
</feature>
<dbReference type="InterPro" id="IPR036259">
    <property type="entry name" value="MFS_trans_sf"/>
</dbReference>
<feature type="transmembrane region" description="Helical" evidence="7">
    <location>
        <begin position="216"/>
        <end position="245"/>
    </location>
</feature>
<dbReference type="InterPro" id="IPR010290">
    <property type="entry name" value="TM_effector"/>
</dbReference>
<dbReference type="KEGG" id="vil:CFK37_04025"/>
<evidence type="ECO:0000313" key="9">
    <source>
        <dbReference type="Proteomes" id="UP000198312"/>
    </source>
</evidence>
<feature type="transmembrane region" description="Helical" evidence="7">
    <location>
        <begin position="41"/>
        <end position="61"/>
    </location>
</feature>
<dbReference type="EMBL" id="CP022315">
    <property type="protein sequence ID" value="ASK61399.1"/>
    <property type="molecule type" value="Genomic_DNA"/>
</dbReference>
<keyword evidence="6 7" id="KW-0472">Membrane</keyword>
<dbReference type="PANTHER" id="PTHR23513:SF6">
    <property type="entry name" value="MAJOR FACILITATOR SUPERFAMILY ASSOCIATED DOMAIN-CONTAINING PROTEIN"/>
    <property type="match status" value="1"/>
</dbReference>
<feature type="transmembrane region" description="Helical" evidence="7">
    <location>
        <begin position="284"/>
        <end position="304"/>
    </location>
</feature>
<evidence type="ECO:0000256" key="5">
    <source>
        <dbReference type="ARBA" id="ARBA00022989"/>
    </source>
</evidence>
<evidence type="ECO:0000256" key="1">
    <source>
        <dbReference type="ARBA" id="ARBA00004651"/>
    </source>
</evidence>
<dbReference type="SUPFAM" id="SSF103473">
    <property type="entry name" value="MFS general substrate transporter"/>
    <property type="match status" value="1"/>
</dbReference>
<gene>
    <name evidence="8" type="ORF">CFK37_04025</name>
</gene>
<evidence type="ECO:0000256" key="3">
    <source>
        <dbReference type="ARBA" id="ARBA00022475"/>
    </source>
</evidence>
<feature type="transmembrane region" description="Helical" evidence="7">
    <location>
        <begin position="257"/>
        <end position="277"/>
    </location>
</feature>
<dbReference type="PANTHER" id="PTHR23513">
    <property type="entry name" value="INTEGRAL MEMBRANE EFFLUX PROTEIN-RELATED"/>
    <property type="match status" value="1"/>
</dbReference>
<keyword evidence="4 7" id="KW-0812">Transmembrane</keyword>
<reference evidence="8 9" key="1">
    <citation type="submission" date="2017-07" db="EMBL/GenBank/DDBJ databases">
        <title>Virgibacillus sp. LM2416.</title>
        <authorList>
            <person name="Tak E.J."/>
            <person name="Bae J.-W."/>
        </authorList>
    </citation>
    <scope>NUCLEOTIDE SEQUENCE [LARGE SCALE GENOMIC DNA]</scope>
    <source>
        <strain evidence="8 9">LM2416</strain>
    </source>
</reference>
<dbReference type="RefSeq" id="WP_089060676.1">
    <property type="nucleotide sequence ID" value="NZ_CP022315.1"/>
</dbReference>
<feature type="transmembrane region" description="Helical" evidence="7">
    <location>
        <begin position="310"/>
        <end position="333"/>
    </location>
</feature>
<dbReference type="Pfam" id="PF05977">
    <property type="entry name" value="MFS_3"/>
    <property type="match status" value="1"/>
</dbReference>
<dbReference type="Gene3D" id="1.20.1250.20">
    <property type="entry name" value="MFS general substrate transporter like domains"/>
    <property type="match status" value="1"/>
</dbReference>
<name>A0A220U029_9BACI</name>
<organism evidence="8 9">
    <name type="scientific">Virgibacillus phasianinus</name>
    <dbReference type="NCBI Taxonomy" id="2017483"/>
    <lineage>
        <taxon>Bacteria</taxon>
        <taxon>Bacillati</taxon>
        <taxon>Bacillota</taxon>
        <taxon>Bacilli</taxon>
        <taxon>Bacillales</taxon>
        <taxon>Bacillaceae</taxon>
        <taxon>Virgibacillus</taxon>
    </lineage>
</organism>
<keyword evidence="5 7" id="KW-1133">Transmembrane helix</keyword>
<keyword evidence="9" id="KW-1185">Reference proteome</keyword>
<evidence type="ECO:0000256" key="2">
    <source>
        <dbReference type="ARBA" id="ARBA00022448"/>
    </source>
</evidence>
<protein>
    <submittedName>
        <fullName evidence="8">MFS transporter</fullName>
    </submittedName>
</protein>
<dbReference type="GO" id="GO:0005886">
    <property type="term" value="C:plasma membrane"/>
    <property type="evidence" value="ECO:0007669"/>
    <property type="project" value="UniProtKB-SubCell"/>
</dbReference>
<sequence>MEILKNKNFLVLLLGRIITNIGDSIYYVAAMWLVYSLGGNAFYSGLAGFLTLLPMALQFISGPFVDRWPVKRTLITTQVLQAALILIIPITYYYDAITVQIVLIVMPIVAFIEQFAYPSQSKALPIILSKKELIKGNSYFSFAYQGIDMVFNAISGLLVAFVGAITLYLADSITFAIAAILFSLLKIPHQSEKADSTKKGIKQGLKTYFHELNEGFSIVFGSLMATFLIGSIVANFAIGGALAVLPAFADEQGGAEIYGFYLASMSTGGLIGALLAGWMGKFRLGVFSIFAFFIGAICWFLSAILPWTYIAVALYGIAWIPIGGTNVIFAAAVQSVVPNRILGRVNSVSASMGTIAMPIGSLAGGYFATVTSPTWVFALTGLGIVFISIVWFLHPRLKGLPKAEDLNPESFGLDFTEENMEHVTT</sequence>
<proteinExistence type="predicted"/>